<proteinExistence type="predicted"/>
<accession>A0ABR9CCQ4</accession>
<reference evidence="1 2" key="1">
    <citation type="submission" date="2020-09" db="EMBL/GenBank/DDBJ databases">
        <title>The genome sequence of type strain Labrenzia polysiphoniae KACC 19711.</title>
        <authorList>
            <person name="Liu Y."/>
        </authorList>
    </citation>
    <scope>NUCLEOTIDE SEQUENCE [LARGE SCALE GENOMIC DNA]</scope>
    <source>
        <strain evidence="1 2">KACC 19711</strain>
    </source>
</reference>
<name>A0ABR9CCQ4_9HYPH</name>
<protein>
    <submittedName>
        <fullName evidence="1">Uncharacterized protein</fullName>
    </submittedName>
</protein>
<dbReference type="Proteomes" id="UP000615687">
    <property type="component" value="Unassembled WGS sequence"/>
</dbReference>
<gene>
    <name evidence="1" type="ORF">IG617_15325</name>
</gene>
<evidence type="ECO:0000313" key="2">
    <source>
        <dbReference type="Proteomes" id="UP000615687"/>
    </source>
</evidence>
<comment type="caution">
    <text evidence="1">The sequence shown here is derived from an EMBL/GenBank/DDBJ whole genome shotgun (WGS) entry which is preliminary data.</text>
</comment>
<evidence type="ECO:0000313" key="1">
    <source>
        <dbReference type="EMBL" id="MBD8877668.1"/>
    </source>
</evidence>
<dbReference type="RefSeq" id="WP_192110104.1">
    <property type="nucleotide sequence ID" value="NZ_JACYXJ010000005.1"/>
</dbReference>
<dbReference type="EMBL" id="JACYXJ010000005">
    <property type="protein sequence ID" value="MBD8877668.1"/>
    <property type="molecule type" value="Genomic_DNA"/>
</dbReference>
<keyword evidence="2" id="KW-1185">Reference proteome</keyword>
<sequence length="79" mass="9484">MYNFDTDHDNIDPTERPDLIDNRCQSCKKAGTPYVATYNRMTIGVCECVRDKLGTEWYLEHCRNEEREHRRLVEWEDSD</sequence>
<organism evidence="1 2">
    <name type="scientific">Roseibium polysiphoniae</name>
    <dbReference type="NCBI Taxonomy" id="2571221"/>
    <lineage>
        <taxon>Bacteria</taxon>
        <taxon>Pseudomonadati</taxon>
        <taxon>Pseudomonadota</taxon>
        <taxon>Alphaproteobacteria</taxon>
        <taxon>Hyphomicrobiales</taxon>
        <taxon>Stappiaceae</taxon>
        <taxon>Roseibium</taxon>
    </lineage>
</organism>